<gene>
    <name evidence="11" type="ORF">EZS27_001935</name>
</gene>
<keyword evidence="6" id="KW-0479">Metal-binding</keyword>
<dbReference type="InterPro" id="IPR024932">
    <property type="entry name" value="ApbE"/>
</dbReference>
<evidence type="ECO:0000256" key="10">
    <source>
        <dbReference type="ARBA" id="ARBA00048540"/>
    </source>
</evidence>
<dbReference type="Pfam" id="PF02424">
    <property type="entry name" value="ApbE"/>
    <property type="match status" value="1"/>
</dbReference>
<protein>
    <recommendedName>
        <fullName evidence="3">FAD:protein FMN transferase</fullName>
        <ecNumber evidence="2">2.7.1.180</ecNumber>
    </recommendedName>
    <alternativeName>
        <fullName evidence="9">Flavin transferase</fullName>
    </alternativeName>
</protein>
<comment type="catalytic activity">
    <reaction evidence="10">
        <text>L-threonyl-[protein] + FAD = FMN-L-threonyl-[protein] + AMP + H(+)</text>
        <dbReference type="Rhea" id="RHEA:36847"/>
        <dbReference type="Rhea" id="RHEA-COMP:11060"/>
        <dbReference type="Rhea" id="RHEA-COMP:11061"/>
        <dbReference type="ChEBI" id="CHEBI:15378"/>
        <dbReference type="ChEBI" id="CHEBI:30013"/>
        <dbReference type="ChEBI" id="CHEBI:57692"/>
        <dbReference type="ChEBI" id="CHEBI:74257"/>
        <dbReference type="ChEBI" id="CHEBI:456215"/>
        <dbReference type="EC" id="2.7.1.180"/>
    </reaction>
</comment>
<sequence>MMTAIKKPSRFQFLWLLALIAATVYILNHKTQPAYHSIGGEIFGTLYNITYQCNDDLKPDIERELSRLNASLSPFHKESIITKVNNNEKVKTDTFFQRVFRCSMEISAETDGAFDITVAPLVNAWNFGFKKEAWPTPKMIDSLLQITGYRKIIMRNDSVIKQDPRIMITCSAVAKGYASDIIGKLLDKKGIKNYMINIGGEIVVKGKNLKKELWHIGINKPIDDSLAVNQEIQTVLRLTEAGIATSGNYRNYYYKDGKKYAHTIDPHTGYPVMHNLLSATVIAQDCMTADALATAFMVMGFDKAKAFANTHPNIAVYFIYSDPDKEFKNWYTKNMENYLTDKN</sequence>
<evidence type="ECO:0000256" key="9">
    <source>
        <dbReference type="ARBA" id="ARBA00031306"/>
    </source>
</evidence>
<reference evidence="11" key="1">
    <citation type="submission" date="2019-03" db="EMBL/GenBank/DDBJ databases">
        <title>Single cell metagenomics reveals metabolic interactions within the superorganism composed of flagellate Streblomastix strix and complex community of Bacteroidetes bacteria on its surface.</title>
        <authorList>
            <person name="Treitli S.C."/>
            <person name="Kolisko M."/>
            <person name="Husnik F."/>
            <person name="Keeling P."/>
            <person name="Hampl V."/>
        </authorList>
    </citation>
    <scope>NUCLEOTIDE SEQUENCE</scope>
    <source>
        <strain evidence="11">STM</strain>
    </source>
</reference>
<organism evidence="11">
    <name type="scientific">termite gut metagenome</name>
    <dbReference type="NCBI Taxonomy" id="433724"/>
    <lineage>
        <taxon>unclassified sequences</taxon>
        <taxon>metagenomes</taxon>
        <taxon>organismal metagenomes</taxon>
    </lineage>
</organism>
<evidence type="ECO:0000256" key="1">
    <source>
        <dbReference type="ARBA" id="ARBA00001946"/>
    </source>
</evidence>
<dbReference type="SUPFAM" id="SSF143631">
    <property type="entry name" value="ApbE-like"/>
    <property type="match status" value="1"/>
</dbReference>
<dbReference type="GO" id="GO:0046872">
    <property type="term" value="F:metal ion binding"/>
    <property type="evidence" value="ECO:0007669"/>
    <property type="project" value="UniProtKB-KW"/>
</dbReference>
<dbReference type="InterPro" id="IPR003374">
    <property type="entry name" value="ApbE-like_sf"/>
</dbReference>
<comment type="cofactor">
    <cofactor evidence="1">
        <name>Mg(2+)</name>
        <dbReference type="ChEBI" id="CHEBI:18420"/>
    </cofactor>
</comment>
<keyword evidence="8" id="KW-0460">Magnesium</keyword>
<keyword evidence="7" id="KW-0274">FAD</keyword>
<evidence type="ECO:0000313" key="11">
    <source>
        <dbReference type="EMBL" id="KAA6350707.1"/>
    </source>
</evidence>
<accession>A0A5J4SXK0</accession>
<evidence type="ECO:0000256" key="4">
    <source>
        <dbReference type="ARBA" id="ARBA00022630"/>
    </source>
</evidence>
<evidence type="ECO:0000256" key="8">
    <source>
        <dbReference type="ARBA" id="ARBA00022842"/>
    </source>
</evidence>
<dbReference type="EMBL" id="SNRY01000024">
    <property type="protein sequence ID" value="KAA6350707.1"/>
    <property type="molecule type" value="Genomic_DNA"/>
</dbReference>
<dbReference type="PIRSF" id="PIRSF006268">
    <property type="entry name" value="ApbE"/>
    <property type="match status" value="1"/>
</dbReference>
<dbReference type="Gene3D" id="3.10.520.10">
    <property type="entry name" value="ApbE-like domains"/>
    <property type="match status" value="1"/>
</dbReference>
<evidence type="ECO:0000256" key="3">
    <source>
        <dbReference type="ARBA" id="ARBA00016337"/>
    </source>
</evidence>
<dbReference type="GO" id="GO:0016740">
    <property type="term" value="F:transferase activity"/>
    <property type="evidence" value="ECO:0007669"/>
    <property type="project" value="UniProtKB-KW"/>
</dbReference>
<dbReference type="PANTHER" id="PTHR30040:SF2">
    <property type="entry name" value="FAD:PROTEIN FMN TRANSFERASE"/>
    <property type="match status" value="1"/>
</dbReference>
<keyword evidence="4" id="KW-0285">Flavoprotein</keyword>
<proteinExistence type="predicted"/>
<comment type="caution">
    <text evidence="11">The sequence shown here is derived from an EMBL/GenBank/DDBJ whole genome shotgun (WGS) entry which is preliminary data.</text>
</comment>
<evidence type="ECO:0000256" key="5">
    <source>
        <dbReference type="ARBA" id="ARBA00022679"/>
    </source>
</evidence>
<dbReference type="AlphaFoldDB" id="A0A5J4SXK0"/>
<name>A0A5J4SXK0_9ZZZZ</name>
<keyword evidence="5 11" id="KW-0808">Transferase</keyword>
<dbReference type="EC" id="2.7.1.180" evidence="2"/>
<evidence type="ECO:0000256" key="2">
    <source>
        <dbReference type="ARBA" id="ARBA00011955"/>
    </source>
</evidence>
<evidence type="ECO:0000256" key="7">
    <source>
        <dbReference type="ARBA" id="ARBA00022827"/>
    </source>
</evidence>
<evidence type="ECO:0000256" key="6">
    <source>
        <dbReference type="ARBA" id="ARBA00022723"/>
    </source>
</evidence>
<dbReference type="PANTHER" id="PTHR30040">
    <property type="entry name" value="THIAMINE BIOSYNTHESIS LIPOPROTEIN APBE"/>
    <property type="match status" value="1"/>
</dbReference>